<dbReference type="Pfam" id="PF07331">
    <property type="entry name" value="TctB"/>
    <property type="match status" value="1"/>
</dbReference>
<feature type="transmembrane region" description="Helical" evidence="1">
    <location>
        <begin position="35"/>
        <end position="53"/>
    </location>
</feature>
<evidence type="ECO:0000313" key="4">
    <source>
        <dbReference type="Proteomes" id="UP001205843"/>
    </source>
</evidence>
<keyword evidence="1" id="KW-0472">Membrane</keyword>
<feature type="domain" description="DUF1468" evidence="2">
    <location>
        <begin position="8"/>
        <end position="142"/>
    </location>
</feature>
<feature type="transmembrane region" description="Helical" evidence="1">
    <location>
        <begin position="65"/>
        <end position="84"/>
    </location>
</feature>
<accession>A0AAE3KE16</accession>
<proteinExistence type="predicted"/>
<keyword evidence="1" id="KW-1133">Transmembrane helix</keyword>
<sequence length="147" mass="15712">MLKQRLVAIGALLVAIGLYTASVWSGKPGYQFPQIVALTMIVLTGVLTVLALKPGRPVVPDDVEPVAFGVLWPSLLLIAGYAFLAPRLGFISTSFLAFALVGLVYNPEPLTTRRVLVTCGISAAFMTALYLLFVVLLNVRVPTGILL</sequence>
<comment type="caution">
    <text evidence="3">The sequence shown here is derived from an EMBL/GenBank/DDBJ whole genome shotgun (WGS) entry which is preliminary data.</text>
</comment>
<evidence type="ECO:0000259" key="2">
    <source>
        <dbReference type="Pfam" id="PF07331"/>
    </source>
</evidence>
<evidence type="ECO:0000313" key="3">
    <source>
        <dbReference type="EMBL" id="MCP1676953.1"/>
    </source>
</evidence>
<dbReference type="AlphaFoldDB" id="A0AAE3KE16"/>
<gene>
    <name evidence="3" type="ORF">J2T57_004127</name>
</gene>
<feature type="transmembrane region" description="Helical" evidence="1">
    <location>
        <begin position="90"/>
        <end position="106"/>
    </location>
</feature>
<dbReference type="Proteomes" id="UP001205843">
    <property type="component" value="Unassembled WGS sequence"/>
</dbReference>
<keyword evidence="4" id="KW-1185">Reference proteome</keyword>
<organism evidence="3 4">
    <name type="scientific">Natronocella acetinitrilica</name>
    <dbReference type="NCBI Taxonomy" id="414046"/>
    <lineage>
        <taxon>Bacteria</taxon>
        <taxon>Pseudomonadati</taxon>
        <taxon>Pseudomonadota</taxon>
        <taxon>Gammaproteobacteria</taxon>
        <taxon>Chromatiales</taxon>
        <taxon>Ectothiorhodospiraceae</taxon>
        <taxon>Natronocella</taxon>
    </lineage>
</organism>
<dbReference type="EMBL" id="JALJXV010000012">
    <property type="protein sequence ID" value="MCP1676953.1"/>
    <property type="molecule type" value="Genomic_DNA"/>
</dbReference>
<keyword evidence="1" id="KW-0812">Transmembrane</keyword>
<name>A0AAE3KE16_9GAMM</name>
<dbReference type="InterPro" id="IPR009936">
    <property type="entry name" value="DUF1468"/>
</dbReference>
<protein>
    <recommendedName>
        <fullName evidence="2">DUF1468 domain-containing protein</fullName>
    </recommendedName>
</protein>
<reference evidence="3" key="1">
    <citation type="submission" date="2022-03" db="EMBL/GenBank/DDBJ databases">
        <title>Genomic Encyclopedia of Type Strains, Phase III (KMG-III): the genomes of soil and plant-associated and newly described type strains.</title>
        <authorList>
            <person name="Whitman W."/>
        </authorList>
    </citation>
    <scope>NUCLEOTIDE SEQUENCE</scope>
    <source>
        <strain evidence="3">ANL 6-2</strain>
    </source>
</reference>
<evidence type="ECO:0000256" key="1">
    <source>
        <dbReference type="SAM" id="Phobius"/>
    </source>
</evidence>
<dbReference type="RefSeq" id="WP_253484556.1">
    <property type="nucleotide sequence ID" value="NZ_JALJXV010000012.1"/>
</dbReference>
<feature type="transmembrane region" description="Helical" evidence="1">
    <location>
        <begin position="115"/>
        <end position="137"/>
    </location>
</feature>